<feature type="compositionally biased region" description="Basic and acidic residues" evidence="1">
    <location>
        <begin position="119"/>
        <end position="129"/>
    </location>
</feature>
<dbReference type="AlphaFoldDB" id="A0AAW2TXQ2"/>
<name>A0AAW2TXQ2_SESRA</name>
<accession>A0AAW2TXQ2</accession>
<dbReference type="EMBL" id="JACGWJ010000007">
    <property type="protein sequence ID" value="KAL0409334.1"/>
    <property type="molecule type" value="Genomic_DNA"/>
</dbReference>
<sequence>MACYVEEEEVWKCPTHPTKRRRNGICPTCLRDRLVTLCPDCAHARPCGCVASTESSSSSSSSSFGRVSNLIDGEPSFRRSRSLAIPFLRTRNSTERTPNNGRTKTPSSFLSVLKRGKTKPNEQAKEMNKETAVSAGSNDENFDSHNRIEDFARMVTRSRSVSTGTAGMASGLRRVDVNSSPAKAKFWHFPSPMKAFRSSKTPKIPVQDRSPLPRG</sequence>
<evidence type="ECO:0000256" key="1">
    <source>
        <dbReference type="SAM" id="MobiDB-lite"/>
    </source>
</evidence>
<proteinExistence type="predicted"/>
<gene>
    <name evidence="2" type="ORF">Sradi_1867800</name>
</gene>
<dbReference type="PANTHER" id="PTHR34197:SF2">
    <property type="entry name" value="OS04G0591300 PROTEIN"/>
    <property type="match status" value="1"/>
</dbReference>
<evidence type="ECO:0000313" key="2">
    <source>
        <dbReference type="EMBL" id="KAL0409334.1"/>
    </source>
</evidence>
<dbReference type="PANTHER" id="PTHR34197">
    <property type="entry name" value="OS04G0591300 PROTEIN"/>
    <property type="match status" value="1"/>
</dbReference>
<reference evidence="2" key="1">
    <citation type="submission" date="2020-06" db="EMBL/GenBank/DDBJ databases">
        <authorList>
            <person name="Li T."/>
            <person name="Hu X."/>
            <person name="Zhang T."/>
            <person name="Song X."/>
            <person name="Zhang H."/>
            <person name="Dai N."/>
            <person name="Sheng W."/>
            <person name="Hou X."/>
            <person name="Wei L."/>
        </authorList>
    </citation>
    <scope>NUCLEOTIDE SEQUENCE</scope>
    <source>
        <strain evidence="2">G02</strain>
        <tissue evidence="2">Leaf</tissue>
    </source>
</reference>
<feature type="region of interest" description="Disordered" evidence="1">
    <location>
        <begin position="52"/>
        <end position="71"/>
    </location>
</feature>
<organism evidence="2">
    <name type="scientific">Sesamum radiatum</name>
    <name type="common">Black benniseed</name>
    <dbReference type="NCBI Taxonomy" id="300843"/>
    <lineage>
        <taxon>Eukaryota</taxon>
        <taxon>Viridiplantae</taxon>
        <taxon>Streptophyta</taxon>
        <taxon>Embryophyta</taxon>
        <taxon>Tracheophyta</taxon>
        <taxon>Spermatophyta</taxon>
        <taxon>Magnoliopsida</taxon>
        <taxon>eudicotyledons</taxon>
        <taxon>Gunneridae</taxon>
        <taxon>Pentapetalae</taxon>
        <taxon>asterids</taxon>
        <taxon>lamiids</taxon>
        <taxon>Lamiales</taxon>
        <taxon>Pedaliaceae</taxon>
        <taxon>Sesamum</taxon>
    </lineage>
</organism>
<feature type="region of interest" description="Disordered" evidence="1">
    <location>
        <begin position="115"/>
        <end position="141"/>
    </location>
</feature>
<comment type="caution">
    <text evidence="2">The sequence shown here is derived from an EMBL/GenBank/DDBJ whole genome shotgun (WGS) entry which is preliminary data.</text>
</comment>
<reference evidence="2" key="2">
    <citation type="journal article" date="2024" name="Plant">
        <title>Genomic evolution and insights into agronomic trait innovations of Sesamum species.</title>
        <authorList>
            <person name="Miao H."/>
            <person name="Wang L."/>
            <person name="Qu L."/>
            <person name="Liu H."/>
            <person name="Sun Y."/>
            <person name="Le M."/>
            <person name="Wang Q."/>
            <person name="Wei S."/>
            <person name="Zheng Y."/>
            <person name="Lin W."/>
            <person name="Duan Y."/>
            <person name="Cao H."/>
            <person name="Xiong S."/>
            <person name="Wang X."/>
            <person name="Wei L."/>
            <person name="Li C."/>
            <person name="Ma Q."/>
            <person name="Ju M."/>
            <person name="Zhao R."/>
            <person name="Li G."/>
            <person name="Mu C."/>
            <person name="Tian Q."/>
            <person name="Mei H."/>
            <person name="Zhang T."/>
            <person name="Gao T."/>
            <person name="Zhang H."/>
        </authorList>
    </citation>
    <scope>NUCLEOTIDE SEQUENCE</scope>
    <source>
        <strain evidence="2">G02</strain>
    </source>
</reference>
<protein>
    <submittedName>
        <fullName evidence="2">Uncharacterized protein</fullName>
    </submittedName>
</protein>
<feature type="region of interest" description="Disordered" evidence="1">
    <location>
        <begin position="193"/>
        <end position="215"/>
    </location>
</feature>